<dbReference type="InParanoid" id="A0A2G5EU45"/>
<dbReference type="OrthoDB" id="406505at2759"/>
<keyword evidence="3" id="KW-0964">Secreted</keyword>
<organism evidence="6 7">
    <name type="scientific">Aquilegia coerulea</name>
    <name type="common">Rocky mountain columbine</name>
    <dbReference type="NCBI Taxonomy" id="218851"/>
    <lineage>
        <taxon>Eukaryota</taxon>
        <taxon>Viridiplantae</taxon>
        <taxon>Streptophyta</taxon>
        <taxon>Embryophyta</taxon>
        <taxon>Tracheophyta</taxon>
        <taxon>Spermatophyta</taxon>
        <taxon>Magnoliopsida</taxon>
        <taxon>Ranunculales</taxon>
        <taxon>Ranunculaceae</taxon>
        <taxon>Thalictroideae</taxon>
        <taxon>Aquilegia</taxon>
    </lineage>
</organism>
<name>A0A2G5EU45_AQUCA</name>
<dbReference type="CDD" id="cd22270">
    <property type="entry name" value="DPBB_kiwellin-like"/>
    <property type="match status" value="1"/>
</dbReference>
<feature type="chain" id="PRO_5013948990" description="Ripening-related protein 1" evidence="5">
    <location>
        <begin position="29"/>
        <end position="189"/>
    </location>
</feature>
<evidence type="ECO:0000313" key="7">
    <source>
        <dbReference type="Proteomes" id="UP000230069"/>
    </source>
</evidence>
<gene>
    <name evidence="6" type="ORF">AQUCO_00400282v1</name>
</gene>
<dbReference type="AlphaFoldDB" id="A0A2G5EU45"/>
<evidence type="ECO:0008006" key="8">
    <source>
        <dbReference type="Google" id="ProtNLM"/>
    </source>
</evidence>
<dbReference type="EMBL" id="KZ305021">
    <property type="protein sequence ID" value="PIA59276.1"/>
    <property type="molecule type" value="Genomic_DNA"/>
</dbReference>
<dbReference type="SUPFAM" id="SSF50685">
    <property type="entry name" value="Barwin-like endoglucanases"/>
    <property type="match status" value="1"/>
</dbReference>
<evidence type="ECO:0000256" key="2">
    <source>
        <dbReference type="ARBA" id="ARBA00005592"/>
    </source>
</evidence>
<proteinExistence type="inferred from homology"/>
<comment type="similarity">
    <text evidence="2">Belongs to the kiwellin family.</text>
</comment>
<keyword evidence="7" id="KW-1185">Reference proteome</keyword>
<evidence type="ECO:0000256" key="4">
    <source>
        <dbReference type="ARBA" id="ARBA00022729"/>
    </source>
</evidence>
<evidence type="ECO:0000313" key="6">
    <source>
        <dbReference type="EMBL" id="PIA59276.1"/>
    </source>
</evidence>
<evidence type="ECO:0000256" key="5">
    <source>
        <dbReference type="SAM" id="SignalP"/>
    </source>
</evidence>
<feature type="signal peptide" evidence="5">
    <location>
        <begin position="1"/>
        <end position="28"/>
    </location>
</feature>
<sequence length="189" mass="20291">MIKGSFRSIAGLVLLILLLSTDFLEVEAQPCKPSGKVRGTKSPSGHCNTEDDVCCIEGRLYTVYKCSPPVSSNTKAVLTINSFQKGGDGDGPSKCDNQYHSDDTPVVALSTGWFNHESRCLKNVTITGNGRSVVAMVVDECDSAMGCDSDHDYLPPCPNNFVVASKAVWKALGVPLSQWGDMDIVWADA</sequence>
<accession>A0A2G5EU45</accession>
<dbReference type="Pfam" id="PF24300">
    <property type="entry name" value="KWL1"/>
    <property type="match status" value="1"/>
</dbReference>
<dbReference type="InterPro" id="IPR039271">
    <property type="entry name" value="Kiwellin-like"/>
</dbReference>
<keyword evidence="4 5" id="KW-0732">Signal</keyword>
<dbReference type="GO" id="GO:0005576">
    <property type="term" value="C:extracellular region"/>
    <property type="evidence" value="ECO:0007669"/>
    <property type="project" value="UniProtKB-SubCell"/>
</dbReference>
<dbReference type="Gene3D" id="2.40.40.10">
    <property type="entry name" value="RlpA-like domain"/>
    <property type="match status" value="1"/>
</dbReference>
<dbReference type="STRING" id="218851.A0A2G5EU45"/>
<protein>
    <recommendedName>
        <fullName evidence="8">Ripening-related protein 1</fullName>
    </recommendedName>
</protein>
<dbReference type="InterPro" id="IPR036908">
    <property type="entry name" value="RlpA-like_sf"/>
</dbReference>
<dbReference type="Proteomes" id="UP000230069">
    <property type="component" value="Unassembled WGS sequence"/>
</dbReference>
<comment type="subcellular location">
    <subcellularLocation>
        <location evidence="1">Secreted</location>
    </subcellularLocation>
</comment>
<evidence type="ECO:0000256" key="1">
    <source>
        <dbReference type="ARBA" id="ARBA00004613"/>
    </source>
</evidence>
<evidence type="ECO:0000256" key="3">
    <source>
        <dbReference type="ARBA" id="ARBA00022525"/>
    </source>
</evidence>
<dbReference type="PANTHER" id="PTHR33191:SF58">
    <property type="entry name" value="RIPENING-RELATED PROTEIN 1"/>
    <property type="match status" value="1"/>
</dbReference>
<reference evidence="6 7" key="1">
    <citation type="submission" date="2017-09" db="EMBL/GenBank/DDBJ databases">
        <title>WGS assembly of Aquilegia coerulea Goldsmith.</title>
        <authorList>
            <person name="Hodges S."/>
            <person name="Kramer E."/>
            <person name="Nordborg M."/>
            <person name="Tomkins J."/>
            <person name="Borevitz J."/>
            <person name="Derieg N."/>
            <person name="Yan J."/>
            <person name="Mihaltcheva S."/>
            <person name="Hayes R.D."/>
            <person name="Rokhsar D."/>
        </authorList>
    </citation>
    <scope>NUCLEOTIDE SEQUENCE [LARGE SCALE GENOMIC DNA]</scope>
    <source>
        <strain evidence="7">cv. Goldsmith</strain>
    </source>
</reference>
<dbReference type="PANTHER" id="PTHR33191">
    <property type="entry name" value="RIPENING-RELATED PROTEIN 2-RELATED"/>
    <property type="match status" value="1"/>
</dbReference>